<comment type="pathway">
    <text evidence="2">Pyrimidine metabolism; UMP biosynthesis via salvage pathway; UMP from uracil: step 1/1.</text>
</comment>
<evidence type="ECO:0000256" key="3">
    <source>
        <dbReference type="ARBA" id="ARBA00009516"/>
    </source>
</evidence>
<dbReference type="FunFam" id="3.40.50.2020:FF:000023">
    <property type="entry name" value="Probable uracil phosphoribosyltransferase"/>
    <property type="match status" value="1"/>
</dbReference>
<dbReference type="InterPro" id="IPR050137">
    <property type="entry name" value="PyrR_bifunctional"/>
</dbReference>
<evidence type="ECO:0000256" key="2">
    <source>
        <dbReference type="ARBA" id="ARBA00005180"/>
    </source>
</evidence>
<evidence type="ECO:0000259" key="15">
    <source>
        <dbReference type="Pfam" id="PF14681"/>
    </source>
</evidence>
<dbReference type="InterPro" id="IPR029057">
    <property type="entry name" value="PRTase-like"/>
</dbReference>
<keyword evidence="7 16" id="KW-0808">Transferase</keyword>
<evidence type="ECO:0000256" key="13">
    <source>
        <dbReference type="ARBA" id="ARBA00072146"/>
    </source>
</evidence>
<comment type="cofactor">
    <cofactor evidence="1">
        <name>Mg(2+)</name>
        <dbReference type="ChEBI" id="CHEBI:18420"/>
    </cofactor>
</comment>
<evidence type="ECO:0000313" key="16">
    <source>
        <dbReference type="EMBL" id="SFT55637.1"/>
    </source>
</evidence>
<comment type="similarity">
    <text evidence="3">Belongs to the UPRTase family.</text>
</comment>
<dbReference type="AlphaFoldDB" id="A0A1I6YYZ2"/>
<dbReference type="CDD" id="cd06223">
    <property type="entry name" value="PRTases_typeI"/>
    <property type="match status" value="1"/>
</dbReference>
<reference evidence="16 17" key="1">
    <citation type="submission" date="2016-10" db="EMBL/GenBank/DDBJ databases">
        <authorList>
            <person name="de Groot N.N."/>
        </authorList>
    </citation>
    <scope>NUCLEOTIDE SEQUENCE [LARGE SCALE GENOMIC DNA]</scope>
    <source>
        <strain evidence="16 17">CGMCC 1.7005</strain>
    </source>
</reference>
<evidence type="ECO:0000256" key="6">
    <source>
        <dbReference type="ARBA" id="ARBA00022676"/>
    </source>
</evidence>
<dbReference type="Proteomes" id="UP000236454">
    <property type="component" value="Unassembled WGS sequence"/>
</dbReference>
<dbReference type="SUPFAM" id="SSF53271">
    <property type="entry name" value="PRTase-like"/>
    <property type="match status" value="1"/>
</dbReference>
<evidence type="ECO:0000256" key="5">
    <source>
        <dbReference type="ARBA" id="ARBA00022533"/>
    </source>
</evidence>
<keyword evidence="5" id="KW-0021">Allosteric enzyme</keyword>
<evidence type="ECO:0000256" key="1">
    <source>
        <dbReference type="ARBA" id="ARBA00001946"/>
    </source>
</evidence>
<dbReference type="EMBL" id="FPAS01000001">
    <property type="protein sequence ID" value="SFT55637.1"/>
    <property type="molecule type" value="Genomic_DNA"/>
</dbReference>
<organism evidence="16 17">
    <name type="scientific">Lishizhenia tianjinensis</name>
    <dbReference type="NCBI Taxonomy" id="477690"/>
    <lineage>
        <taxon>Bacteria</taxon>
        <taxon>Pseudomonadati</taxon>
        <taxon>Bacteroidota</taxon>
        <taxon>Flavobacteriia</taxon>
        <taxon>Flavobacteriales</taxon>
        <taxon>Crocinitomicaceae</taxon>
        <taxon>Lishizhenia</taxon>
    </lineage>
</organism>
<dbReference type="PANTHER" id="PTHR11608:SF0">
    <property type="entry name" value="BIFUNCTIONAL PROTEIN PYRR"/>
    <property type="match status" value="1"/>
</dbReference>
<comment type="function">
    <text evidence="12">Catalyzes the conversion of uracil and 5-phospho-alpha-D-ribose 1-diphosphate (PRPP) to UMP and diphosphate.</text>
</comment>
<dbReference type="PANTHER" id="PTHR11608">
    <property type="entry name" value="BIFUNCTIONAL PROTEIN PYRR"/>
    <property type="match status" value="1"/>
</dbReference>
<keyword evidence="8" id="KW-0547">Nucleotide-binding</keyword>
<dbReference type="OrthoDB" id="9781675at2"/>
<keyword evidence="9" id="KW-0342">GTP-binding</keyword>
<dbReference type="Gene3D" id="3.40.50.2020">
    <property type="match status" value="1"/>
</dbReference>
<dbReference type="EC" id="2.4.2.9" evidence="4"/>
<name>A0A1I6YYZ2_9FLAO</name>
<evidence type="ECO:0000256" key="11">
    <source>
        <dbReference type="ARBA" id="ARBA00052919"/>
    </source>
</evidence>
<gene>
    <name evidence="16" type="ORF">SAMN05216474_1301</name>
</gene>
<accession>A0A1I6YYZ2</accession>
<feature type="domain" description="Phosphoribosyltransferase" evidence="15">
    <location>
        <begin position="9"/>
        <end position="212"/>
    </location>
</feature>
<protein>
    <recommendedName>
        <fullName evidence="13">Uracil phosphoribosyltransferase</fullName>
        <ecNumber evidence="4">2.4.2.9</ecNumber>
    </recommendedName>
    <alternativeName>
        <fullName evidence="10">UMP pyrophosphorylase</fullName>
    </alternativeName>
    <alternativeName>
        <fullName evidence="14">UPRTase</fullName>
    </alternativeName>
</protein>
<proteinExistence type="inferred from homology"/>
<evidence type="ECO:0000313" key="17">
    <source>
        <dbReference type="Proteomes" id="UP000236454"/>
    </source>
</evidence>
<evidence type="ECO:0000256" key="14">
    <source>
        <dbReference type="ARBA" id="ARBA00079807"/>
    </source>
</evidence>
<comment type="catalytic activity">
    <reaction evidence="11">
        <text>UMP + diphosphate = 5-phospho-alpha-D-ribose 1-diphosphate + uracil</text>
        <dbReference type="Rhea" id="RHEA:13017"/>
        <dbReference type="ChEBI" id="CHEBI:17568"/>
        <dbReference type="ChEBI" id="CHEBI:33019"/>
        <dbReference type="ChEBI" id="CHEBI:57865"/>
        <dbReference type="ChEBI" id="CHEBI:58017"/>
        <dbReference type="EC" id="2.4.2.9"/>
    </reaction>
</comment>
<dbReference type="GO" id="GO:0005525">
    <property type="term" value="F:GTP binding"/>
    <property type="evidence" value="ECO:0007669"/>
    <property type="project" value="UniProtKB-KW"/>
</dbReference>
<evidence type="ECO:0000256" key="9">
    <source>
        <dbReference type="ARBA" id="ARBA00023134"/>
    </source>
</evidence>
<evidence type="ECO:0000256" key="4">
    <source>
        <dbReference type="ARBA" id="ARBA00011894"/>
    </source>
</evidence>
<dbReference type="NCBIfam" id="NF001097">
    <property type="entry name" value="PRK00129.1"/>
    <property type="match status" value="1"/>
</dbReference>
<dbReference type="STRING" id="477690.SAMN05216474_1301"/>
<evidence type="ECO:0000256" key="12">
    <source>
        <dbReference type="ARBA" id="ARBA00056901"/>
    </source>
</evidence>
<keyword evidence="17" id="KW-1185">Reference proteome</keyword>
<dbReference type="RefSeq" id="WP_090247499.1">
    <property type="nucleotide sequence ID" value="NZ_FPAS01000001.1"/>
</dbReference>
<evidence type="ECO:0000256" key="10">
    <source>
        <dbReference type="ARBA" id="ARBA00031082"/>
    </source>
</evidence>
<dbReference type="InterPro" id="IPR000836">
    <property type="entry name" value="PRTase_dom"/>
</dbReference>
<dbReference type="GO" id="GO:0004845">
    <property type="term" value="F:uracil phosphoribosyltransferase activity"/>
    <property type="evidence" value="ECO:0007669"/>
    <property type="project" value="UniProtKB-EC"/>
</dbReference>
<keyword evidence="6 16" id="KW-0328">Glycosyltransferase</keyword>
<dbReference type="Pfam" id="PF14681">
    <property type="entry name" value="UPRTase"/>
    <property type="match status" value="1"/>
</dbReference>
<sequence>MIHDLSKTHSIFNNFMAEIRDVEIQKDSMRFRRNLERTAEILGYELSKKLNYSKKSVTTPLGIAQVDTLDTELVLATILRAGLPMHQGLLNIFDKADSAFVSAYRKHKSGEEFEIRVEYLAAPSIDKKDLIISDPMLATGSSMVTVYKELLKNGNPRKTHIIAGIAAPEAIEYVQKHLPPTTEIWVGAIDDELTAHSYIVPGCGDAGDIAFGDKL</sequence>
<evidence type="ECO:0000256" key="8">
    <source>
        <dbReference type="ARBA" id="ARBA00022741"/>
    </source>
</evidence>
<evidence type="ECO:0000256" key="7">
    <source>
        <dbReference type="ARBA" id="ARBA00022679"/>
    </source>
</evidence>